<protein>
    <submittedName>
        <fullName evidence="2">Uncharacterized protein</fullName>
    </submittedName>
</protein>
<evidence type="ECO:0000256" key="1">
    <source>
        <dbReference type="SAM" id="SignalP"/>
    </source>
</evidence>
<dbReference type="AlphaFoldDB" id="A0A1F5LWD5"/>
<dbReference type="RefSeq" id="XP_022492892.1">
    <property type="nucleotide sequence ID" value="XM_022627728.1"/>
</dbReference>
<keyword evidence="3" id="KW-1185">Reference proteome</keyword>
<organism evidence="2 3">
    <name type="scientific">Penicillium arizonense</name>
    <dbReference type="NCBI Taxonomy" id="1835702"/>
    <lineage>
        <taxon>Eukaryota</taxon>
        <taxon>Fungi</taxon>
        <taxon>Dikarya</taxon>
        <taxon>Ascomycota</taxon>
        <taxon>Pezizomycotina</taxon>
        <taxon>Eurotiomycetes</taxon>
        <taxon>Eurotiomycetidae</taxon>
        <taxon>Eurotiales</taxon>
        <taxon>Aspergillaceae</taxon>
        <taxon>Penicillium</taxon>
    </lineage>
</organism>
<dbReference type="OrthoDB" id="5229624at2759"/>
<evidence type="ECO:0000313" key="2">
    <source>
        <dbReference type="EMBL" id="OGE57468.1"/>
    </source>
</evidence>
<feature type="chain" id="PRO_5009519953" evidence="1">
    <location>
        <begin position="20"/>
        <end position="358"/>
    </location>
</feature>
<sequence>MRVPSPSGLLHLSLGLAMAVFTMGGASLPHLPETAGLATRSSSMSCSRACMTAIITKVLDSMVAHDPSTLPLATVYKATENSHPAALSMMTSWRTIVNVAPPSLLAIDTQQGTGYFALDVSEGNNEALSILRGRIKVVNRKITELELFINRNRGDHGFSYNSTQLSPNYASLMSPPADRKRDSRASLEALSEALFSTTKNLSVTISDTCQFTELGWKVVDTGVYGNGTTEPLGCNWPDSHPTDDNARVNLLIDEELGFVVTSGIVPGKVYPYNGNVSAFIPNKMPAAQEAQDVWFAEMKAKATLPLLSPTNATGDTLEVLQFYNGKLQAMQINVYLSGPDPESYSQGSGWLKFRSIKL</sequence>
<gene>
    <name evidence="2" type="ORF">PENARI_c002G08524</name>
</gene>
<name>A0A1F5LWD5_PENAI</name>
<dbReference type="Proteomes" id="UP000177622">
    <property type="component" value="Unassembled WGS sequence"/>
</dbReference>
<dbReference type="GeneID" id="34572462"/>
<reference evidence="2 3" key="1">
    <citation type="journal article" date="2016" name="Sci. Rep.">
        <title>Penicillium arizonense, a new, genome sequenced fungal species, reveals a high chemical diversity in secreted metabolites.</title>
        <authorList>
            <person name="Grijseels S."/>
            <person name="Nielsen J.C."/>
            <person name="Randelovic M."/>
            <person name="Nielsen J."/>
            <person name="Nielsen K.F."/>
            <person name="Workman M."/>
            <person name="Frisvad J.C."/>
        </authorList>
    </citation>
    <scope>NUCLEOTIDE SEQUENCE [LARGE SCALE GENOMIC DNA]</scope>
    <source>
        <strain evidence="2 3">CBS 141311</strain>
    </source>
</reference>
<dbReference type="EMBL" id="LXJU01000002">
    <property type="protein sequence ID" value="OGE57468.1"/>
    <property type="molecule type" value="Genomic_DNA"/>
</dbReference>
<accession>A0A1F5LWD5</accession>
<evidence type="ECO:0000313" key="3">
    <source>
        <dbReference type="Proteomes" id="UP000177622"/>
    </source>
</evidence>
<proteinExistence type="predicted"/>
<feature type="signal peptide" evidence="1">
    <location>
        <begin position="1"/>
        <end position="19"/>
    </location>
</feature>
<comment type="caution">
    <text evidence="2">The sequence shown here is derived from an EMBL/GenBank/DDBJ whole genome shotgun (WGS) entry which is preliminary data.</text>
</comment>
<keyword evidence="1" id="KW-0732">Signal</keyword>